<dbReference type="Proteomes" id="UP000703661">
    <property type="component" value="Unassembled WGS sequence"/>
</dbReference>
<proteinExistence type="predicted"/>
<gene>
    <name evidence="1" type="ORF">BGZ80_007694</name>
</gene>
<evidence type="ECO:0000313" key="2">
    <source>
        <dbReference type="Proteomes" id="UP000703661"/>
    </source>
</evidence>
<protein>
    <submittedName>
        <fullName evidence="1">Uncharacterized protein</fullName>
    </submittedName>
</protein>
<name>A0A9P6MXW6_9FUNG</name>
<reference evidence="1" key="1">
    <citation type="journal article" date="2020" name="Fungal Divers.">
        <title>Resolving the Mortierellaceae phylogeny through synthesis of multi-gene phylogenetics and phylogenomics.</title>
        <authorList>
            <person name="Vandepol N."/>
            <person name="Liber J."/>
            <person name="Desiro A."/>
            <person name="Na H."/>
            <person name="Kennedy M."/>
            <person name="Barry K."/>
            <person name="Grigoriev I.V."/>
            <person name="Miller A.N."/>
            <person name="O'Donnell K."/>
            <person name="Stajich J.E."/>
            <person name="Bonito G."/>
        </authorList>
    </citation>
    <scope>NUCLEOTIDE SEQUENCE</scope>
    <source>
        <strain evidence="1">NRRL 2769</strain>
    </source>
</reference>
<accession>A0A9P6MXW6</accession>
<organism evidence="1 2">
    <name type="scientific">Entomortierella chlamydospora</name>
    <dbReference type="NCBI Taxonomy" id="101097"/>
    <lineage>
        <taxon>Eukaryota</taxon>
        <taxon>Fungi</taxon>
        <taxon>Fungi incertae sedis</taxon>
        <taxon>Mucoromycota</taxon>
        <taxon>Mortierellomycotina</taxon>
        <taxon>Mortierellomycetes</taxon>
        <taxon>Mortierellales</taxon>
        <taxon>Mortierellaceae</taxon>
        <taxon>Entomortierella</taxon>
    </lineage>
</organism>
<evidence type="ECO:0000313" key="1">
    <source>
        <dbReference type="EMBL" id="KAG0017969.1"/>
    </source>
</evidence>
<sequence>MVPKVQAEGVEWDLEGGEGENRLDNAEKAPLALMLYYYNCCCESSLKALAHQVCQKDDMVDEVIAVDFEQKDVPSPLGPGSGFERM</sequence>
<keyword evidence="2" id="KW-1185">Reference proteome</keyword>
<dbReference type="AlphaFoldDB" id="A0A9P6MXW6"/>
<comment type="caution">
    <text evidence="1">The sequence shown here is derived from an EMBL/GenBank/DDBJ whole genome shotgun (WGS) entry which is preliminary data.</text>
</comment>
<dbReference type="EMBL" id="JAAAID010000399">
    <property type="protein sequence ID" value="KAG0017969.1"/>
    <property type="molecule type" value="Genomic_DNA"/>
</dbReference>